<name>A0A084W637_ANOSI</name>
<evidence type="ECO:0000313" key="2">
    <source>
        <dbReference type="EnsemblMetazoa" id="ASIC013541-PA"/>
    </source>
</evidence>
<dbReference type="EnsemblMetazoa" id="ASIC013541-RA">
    <property type="protein sequence ID" value="ASIC013541-PA"/>
    <property type="gene ID" value="ASIC013541"/>
</dbReference>
<protein>
    <submittedName>
        <fullName evidence="1 2">Uncharacterized protein</fullName>
    </submittedName>
</protein>
<proteinExistence type="predicted"/>
<reference evidence="2" key="2">
    <citation type="submission" date="2020-05" db="UniProtKB">
        <authorList>
            <consortium name="EnsemblMetazoa"/>
        </authorList>
    </citation>
    <scope>IDENTIFICATION</scope>
</reference>
<evidence type="ECO:0000313" key="1">
    <source>
        <dbReference type="EMBL" id="KFB45681.1"/>
    </source>
</evidence>
<dbReference type="EMBL" id="ATLV01020721">
    <property type="status" value="NOT_ANNOTATED_CDS"/>
    <property type="molecule type" value="Genomic_DNA"/>
</dbReference>
<organism evidence="1">
    <name type="scientific">Anopheles sinensis</name>
    <name type="common">Mosquito</name>
    <dbReference type="NCBI Taxonomy" id="74873"/>
    <lineage>
        <taxon>Eukaryota</taxon>
        <taxon>Metazoa</taxon>
        <taxon>Ecdysozoa</taxon>
        <taxon>Arthropoda</taxon>
        <taxon>Hexapoda</taxon>
        <taxon>Insecta</taxon>
        <taxon>Pterygota</taxon>
        <taxon>Neoptera</taxon>
        <taxon>Endopterygota</taxon>
        <taxon>Diptera</taxon>
        <taxon>Nematocera</taxon>
        <taxon>Culicoidea</taxon>
        <taxon>Culicidae</taxon>
        <taxon>Anophelinae</taxon>
        <taxon>Anopheles</taxon>
    </lineage>
</organism>
<evidence type="ECO:0000313" key="3">
    <source>
        <dbReference type="Proteomes" id="UP000030765"/>
    </source>
</evidence>
<dbReference type="AlphaFoldDB" id="A0A084W637"/>
<dbReference type="EMBL" id="KE525305">
    <property type="protein sequence ID" value="KFB45681.1"/>
    <property type="molecule type" value="Genomic_DNA"/>
</dbReference>
<gene>
    <name evidence="1" type="ORF">ZHAS_00013541</name>
</gene>
<sequence>MTFIFSFILNPGCPQTLAVIGRRYGPVRASFRTFDINQRNIVVIATTLGFTQMYCVCRLTDHLLVKSSKVAETWFGAPLGERTGRRLSMQIVVLLPARCTPQAHQLHVEGTCLRICIAPSADGAAYWR</sequence>
<dbReference type="Proteomes" id="UP000030765">
    <property type="component" value="Unassembled WGS sequence"/>
</dbReference>
<accession>A0A084W637</accession>
<reference evidence="1 3" key="1">
    <citation type="journal article" date="2014" name="BMC Genomics">
        <title>Genome sequence of Anopheles sinensis provides insight into genetics basis of mosquito competence for malaria parasites.</title>
        <authorList>
            <person name="Zhou D."/>
            <person name="Zhang D."/>
            <person name="Ding G."/>
            <person name="Shi L."/>
            <person name="Hou Q."/>
            <person name="Ye Y."/>
            <person name="Xu Y."/>
            <person name="Zhou H."/>
            <person name="Xiong C."/>
            <person name="Li S."/>
            <person name="Yu J."/>
            <person name="Hong S."/>
            <person name="Yu X."/>
            <person name="Zou P."/>
            <person name="Chen C."/>
            <person name="Chang X."/>
            <person name="Wang W."/>
            <person name="Lv Y."/>
            <person name="Sun Y."/>
            <person name="Ma L."/>
            <person name="Shen B."/>
            <person name="Zhu C."/>
        </authorList>
    </citation>
    <scope>NUCLEOTIDE SEQUENCE [LARGE SCALE GENOMIC DNA]</scope>
</reference>
<keyword evidence="3" id="KW-1185">Reference proteome</keyword>
<dbReference type="VEuPathDB" id="VectorBase:ASIC013541"/>